<accession>A0A2U1AHZ3</accession>
<keyword evidence="3" id="KW-0378">Hydrolase</keyword>
<evidence type="ECO:0000256" key="1">
    <source>
        <dbReference type="SAM" id="Phobius"/>
    </source>
</evidence>
<gene>
    <name evidence="3" type="ORF">C8E01_1302</name>
</gene>
<dbReference type="Pfam" id="PF02517">
    <property type="entry name" value="Rce1-like"/>
    <property type="match status" value="1"/>
</dbReference>
<keyword evidence="1" id="KW-1133">Transmembrane helix</keyword>
<dbReference type="GO" id="GO:0006508">
    <property type="term" value="P:proteolysis"/>
    <property type="evidence" value="ECO:0007669"/>
    <property type="project" value="UniProtKB-KW"/>
</dbReference>
<comment type="caution">
    <text evidence="3">The sequence shown here is derived from an EMBL/GenBank/DDBJ whole genome shotgun (WGS) entry which is preliminary data.</text>
</comment>
<dbReference type="RefSeq" id="WP_116545465.1">
    <property type="nucleotide sequence ID" value="NZ_QEKI01000030.1"/>
</dbReference>
<feature type="transmembrane region" description="Helical" evidence="1">
    <location>
        <begin position="91"/>
        <end position="110"/>
    </location>
</feature>
<feature type="domain" description="CAAX prenyl protease 2/Lysostaphin resistance protein A-like" evidence="2">
    <location>
        <begin position="123"/>
        <end position="225"/>
    </location>
</feature>
<dbReference type="AlphaFoldDB" id="A0A2U1AHZ3"/>
<feature type="transmembrane region" description="Helical" evidence="1">
    <location>
        <begin position="216"/>
        <end position="235"/>
    </location>
</feature>
<proteinExistence type="predicted"/>
<feature type="transmembrane region" description="Helical" evidence="1">
    <location>
        <begin position="130"/>
        <end position="150"/>
    </location>
</feature>
<reference evidence="3 4" key="1">
    <citation type="submission" date="2018-04" db="EMBL/GenBank/DDBJ databases">
        <title>Genomic Encyclopedia of Type Strains, Phase IV (KMG-IV): sequencing the most valuable type-strain genomes for metagenomic binning, comparative biology and taxonomic classification.</title>
        <authorList>
            <person name="Goeker M."/>
        </authorList>
    </citation>
    <scope>NUCLEOTIDE SEQUENCE [LARGE SCALE GENOMIC DNA]</scope>
    <source>
        <strain evidence="3 4">DSM 100231</strain>
    </source>
</reference>
<organism evidence="3 4">
    <name type="scientific">Pontibacter virosus</name>
    <dbReference type="NCBI Taxonomy" id="1765052"/>
    <lineage>
        <taxon>Bacteria</taxon>
        <taxon>Pseudomonadati</taxon>
        <taxon>Bacteroidota</taxon>
        <taxon>Cytophagia</taxon>
        <taxon>Cytophagales</taxon>
        <taxon>Hymenobacteraceae</taxon>
        <taxon>Pontibacter</taxon>
    </lineage>
</organism>
<feature type="transmembrane region" description="Helical" evidence="1">
    <location>
        <begin position="191"/>
        <end position="209"/>
    </location>
</feature>
<feature type="transmembrane region" description="Helical" evidence="1">
    <location>
        <begin position="21"/>
        <end position="40"/>
    </location>
</feature>
<keyword evidence="4" id="KW-1185">Reference proteome</keyword>
<keyword evidence="3" id="KW-0645">Protease</keyword>
<dbReference type="InterPro" id="IPR003675">
    <property type="entry name" value="Rce1/LyrA-like_dom"/>
</dbReference>
<keyword evidence="1" id="KW-0472">Membrane</keyword>
<protein>
    <submittedName>
        <fullName evidence="3">CAAX prenyl protease-like protein</fullName>
    </submittedName>
</protein>
<keyword evidence="1" id="KW-0812">Transmembrane</keyword>
<dbReference type="GO" id="GO:0004175">
    <property type="term" value="F:endopeptidase activity"/>
    <property type="evidence" value="ECO:0007669"/>
    <property type="project" value="UniProtKB-ARBA"/>
</dbReference>
<sequence length="265" mass="30548">MKLLLRDYLENIPSNISWKKVLLLLIIIQINSFVLVNFFIPSLFSEEIRIWTGGIITPGQVAFLYSILFYSALFKLFGVSVLNSNIYRNNLNAVIVILTATVCIFLLLLPQYVHTTQGDVLILFGHFLELLFGAVFEELVFRFFLLAAFIQLFKKSFGSGSVWLSIIISSFIFSFGHIFDHIRQGQVYIEFYIWAFSIGILLSWIYILFNNIVLVILLHLFLNLIVLFLPLVQQGVILAEFIWYLVAFSLVIFGNRIIKITRANN</sequence>
<dbReference type="Proteomes" id="UP000245466">
    <property type="component" value="Unassembled WGS sequence"/>
</dbReference>
<evidence type="ECO:0000259" key="2">
    <source>
        <dbReference type="Pfam" id="PF02517"/>
    </source>
</evidence>
<evidence type="ECO:0000313" key="4">
    <source>
        <dbReference type="Proteomes" id="UP000245466"/>
    </source>
</evidence>
<dbReference type="EMBL" id="QEKI01000030">
    <property type="protein sequence ID" value="PVY36032.1"/>
    <property type="molecule type" value="Genomic_DNA"/>
</dbReference>
<evidence type="ECO:0000313" key="3">
    <source>
        <dbReference type="EMBL" id="PVY36032.1"/>
    </source>
</evidence>
<feature type="transmembrane region" description="Helical" evidence="1">
    <location>
        <begin position="162"/>
        <end position="179"/>
    </location>
</feature>
<name>A0A2U1AHZ3_9BACT</name>
<feature type="transmembrane region" description="Helical" evidence="1">
    <location>
        <begin position="241"/>
        <end position="258"/>
    </location>
</feature>
<dbReference type="GO" id="GO:0080120">
    <property type="term" value="P:CAAX-box protein maturation"/>
    <property type="evidence" value="ECO:0007669"/>
    <property type="project" value="UniProtKB-ARBA"/>
</dbReference>